<dbReference type="Proteomes" id="UP000070700">
    <property type="component" value="Unassembled WGS sequence"/>
</dbReference>
<feature type="coiled-coil region" evidence="1">
    <location>
        <begin position="94"/>
        <end position="135"/>
    </location>
</feature>
<feature type="coiled-coil region" evidence="1">
    <location>
        <begin position="39"/>
        <end position="66"/>
    </location>
</feature>
<evidence type="ECO:0000313" key="2">
    <source>
        <dbReference type="EMBL" id="KUJ22933.1"/>
    </source>
</evidence>
<dbReference type="InParanoid" id="A0A194XRW4"/>
<gene>
    <name evidence="2" type="ORF">LY89DRAFT_161057</name>
</gene>
<proteinExistence type="predicted"/>
<evidence type="ECO:0000313" key="3">
    <source>
        <dbReference type="Proteomes" id="UP000070700"/>
    </source>
</evidence>
<reference evidence="2 3" key="1">
    <citation type="submission" date="2015-10" db="EMBL/GenBank/DDBJ databases">
        <title>Full genome of DAOMC 229536 Phialocephala scopiformis, a fungal endophyte of spruce producing the potent anti-insectan compound rugulosin.</title>
        <authorList>
            <consortium name="DOE Joint Genome Institute"/>
            <person name="Walker A.K."/>
            <person name="Frasz S.L."/>
            <person name="Seifert K.A."/>
            <person name="Miller J.D."/>
            <person name="Mondo S.J."/>
            <person name="Labutti K."/>
            <person name="Lipzen A."/>
            <person name="Dockter R."/>
            <person name="Kennedy M."/>
            <person name="Grigoriev I.V."/>
            <person name="Spatafora J.W."/>
        </authorList>
    </citation>
    <scope>NUCLEOTIDE SEQUENCE [LARGE SCALE GENOMIC DNA]</scope>
    <source>
        <strain evidence="2 3">CBS 120377</strain>
    </source>
</reference>
<dbReference type="KEGG" id="psco:LY89DRAFT_161057"/>
<dbReference type="AlphaFoldDB" id="A0A194XRW4"/>
<dbReference type="GeneID" id="28815229"/>
<keyword evidence="3" id="KW-1185">Reference proteome</keyword>
<accession>A0A194XRW4</accession>
<name>A0A194XRW4_MOLSC</name>
<dbReference type="RefSeq" id="XP_018077288.1">
    <property type="nucleotide sequence ID" value="XM_018205503.1"/>
</dbReference>
<dbReference type="EMBL" id="KQ947405">
    <property type="protein sequence ID" value="KUJ22933.1"/>
    <property type="molecule type" value="Genomic_DNA"/>
</dbReference>
<keyword evidence="1" id="KW-0175">Coiled coil</keyword>
<organism evidence="2 3">
    <name type="scientific">Mollisia scopiformis</name>
    <name type="common">Conifer needle endophyte fungus</name>
    <name type="synonym">Phialocephala scopiformis</name>
    <dbReference type="NCBI Taxonomy" id="149040"/>
    <lineage>
        <taxon>Eukaryota</taxon>
        <taxon>Fungi</taxon>
        <taxon>Dikarya</taxon>
        <taxon>Ascomycota</taxon>
        <taxon>Pezizomycotina</taxon>
        <taxon>Leotiomycetes</taxon>
        <taxon>Helotiales</taxon>
        <taxon>Mollisiaceae</taxon>
        <taxon>Mollisia</taxon>
    </lineage>
</organism>
<evidence type="ECO:0000256" key="1">
    <source>
        <dbReference type="SAM" id="Coils"/>
    </source>
</evidence>
<dbReference type="OrthoDB" id="3561697at2759"/>
<protein>
    <submittedName>
        <fullName evidence="2">Uncharacterized protein</fullName>
    </submittedName>
</protein>
<sequence length="203" mass="24141">MSRTYIERDSRGRERLVLSRTGSYRRSSSQGRIPLRDLLDEAEVREEALTAEVRSLQLQLSESKRSEWHLQNLRIEHQKVVNEHYGCRHMQAQLEAQGREVRKVEALLAQEEDRNDKLMNKNERLEEKIRLMKRGSREGEGLREGYEQKVLEVEVLRQRLVERDVEIRDAAVRLRLAETRLVDKNETIIYLKDYLRSKGFRVD</sequence>